<comment type="caution">
    <text evidence="1">The sequence shown here is derived from an EMBL/GenBank/DDBJ whole genome shotgun (WGS) entry which is preliminary data.</text>
</comment>
<dbReference type="AlphaFoldDB" id="A0A9W6YWK0"/>
<organism evidence="1 2">
    <name type="scientific">Ambrosiozyma monospora</name>
    <name type="common">Yeast</name>
    <name type="synonym">Endomycopsis monosporus</name>
    <dbReference type="NCBI Taxonomy" id="43982"/>
    <lineage>
        <taxon>Eukaryota</taxon>
        <taxon>Fungi</taxon>
        <taxon>Dikarya</taxon>
        <taxon>Ascomycota</taxon>
        <taxon>Saccharomycotina</taxon>
        <taxon>Pichiomycetes</taxon>
        <taxon>Pichiales</taxon>
        <taxon>Pichiaceae</taxon>
        <taxon>Ambrosiozyma</taxon>
    </lineage>
</organism>
<evidence type="ECO:0000313" key="1">
    <source>
        <dbReference type="EMBL" id="GMG24863.1"/>
    </source>
</evidence>
<dbReference type="EMBL" id="BSXU01001196">
    <property type="protein sequence ID" value="GMG24863.1"/>
    <property type="molecule type" value="Genomic_DNA"/>
</dbReference>
<reference evidence="1" key="1">
    <citation type="submission" date="2023-04" db="EMBL/GenBank/DDBJ databases">
        <title>Ambrosiozyma monospora NBRC 1965.</title>
        <authorList>
            <person name="Ichikawa N."/>
            <person name="Sato H."/>
            <person name="Tonouchi N."/>
        </authorList>
    </citation>
    <scope>NUCLEOTIDE SEQUENCE</scope>
    <source>
        <strain evidence="1">NBRC 1965</strain>
    </source>
</reference>
<keyword evidence="2" id="KW-1185">Reference proteome</keyword>
<proteinExistence type="predicted"/>
<accession>A0A9W6YWK0</accession>
<protein>
    <submittedName>
        <fullName evidence="1">Unnamed protein product</fullName>
    </submittedName>
</protein>
<gene>
    <name evidence="1" type="ORF">Amon01_000301100</name>
</gene>
<name>A0A9W6YWK0_AMBMO</name>
<evidence type="ECO:0000313" key="2">
    <source>
        <dbReference type="Proteomes" id="UP001165063"/>
    </source>
</evidence>
<dbReference type="Proteomes" id="UP001165063">
    <property type="component" value="Unassembled WGS sequence"/>
</dbReference>
<sequence length="120" mass="13113">METIDSHQNSAMMLKTSQQSPDIYITSKSSIRSQNSVMLATFLLVDRRRLSPTAASGARAHNLGWQSSILEVLSWNLGLITSADQTSKAQILVGSGFRCMSSSTTTATTATRYRKRSPVD</sequence>